<evidence type="ECO:0000256" key="3">
    <source>
        <dbReference type="SAM" id="MobiDB-lite"/>
    </source>
</evidence>
<evidence type="ECO:0000313" key="5">
    <source>
        <dbReference type="Proteomes" id="UP000594638"/>
    </source>
</evidence>
<dbReference type="OrthoDB" id="1933617at2759"/>
<dbReference type="InterPro" id="IPR040389">
    <property type="entry name" value="SMR"/>
</dbReference>
<dbReference type="PANTHER" id="PTHR33142">
    <property type="entry name" value="CYCLIN-DEPENDENT PROTEIN KINASE INHIBITOR SMR13"/>
    <property type="match status" value="1"/>
</dbReference>
<evidence type="ECO:0000313" key="4">
    <source>
        <dbReference type="EMBL" id="CAA2980132.1"/>
    </source>
</evidence>
<dbReference type="AlphaFoldDB" id="A0A8S0RL72"/>
<dbReference type="PANTHER" id="PTHR33142:SF65">
    <property type="entry name" value="CYCLIN-DEPENDENT PROTEIN KINASE INHIBITOR SMR2-LIKE"/>
    <property type="match status" value="1"/>
</dbReference>
<dbReference type="GO" id="GO:0032875">
    <property type="term" value="P:regulation of DNA endoreduplication"/>
    <property type="evidence" value="ECO:0007669"/>
    <property type="project" value="InterPro"/>
</dbReference>
<comment type="caution">
    <text evidence="4">The sequence shown here is derived from an EMBL/GenBank/DDBJ whole genome shotgun (WGS) entry which is preliminary data.</text>
</comment>
<feature type="compositionally biased region" description="Polar residues" evidence="3">
    <location>
        <begin position="41"/>
        <end position="57"/>
    </location>
</feature>
<dbReference type="Gramene" id="OE9A058463T1">
    <property type="protein sequence ID" value="OE9A058463C1"/>
    <property type="gene ID" value="OE9A058463"/>
</dbReference>
<protein>
    <submittedName>
        <fullName evidence="4">Uncharacterized protein</fullName>
    </submittedName>
</protein>
<dbReference type="Proteomes" id="UP000594638">
    <property type="component" value="Unassembled WGS sequence"/>
</dbReference>
<evidence type="ECO:0000256" key="2">
    <source>
        <dbReference type="ARBA" id="ARBA00023306"/>
    </source>
</evidence>
<dbReference type="EMBL" id="CACTIH010003642">
    <property type="protein sequence ID" value="CAA2980132.1"/>
    <property type="molecule type" value="Genomic_DNA"/>
</dbReference>
<feature type="compositionally biased region" description="Basic and acidic residues" evidence="3">
    <location>
        <begin position="148"/>
        <end position="173"/>
    </location>
</feature>
<feature type="compositionally biased region" description="Basic and acidic residues" evidence="3">
    <location>
        <begin position="58"/>
        <end position="68"/>
    </location>
</feature>
<evidence type="ECO:0000256" key="1">
    <source>
        <dbReference type="ARBA" id="ARBA00023013"/>
    </source>
</evidence>
<proteinExistence type="predicted"/>
<keyword evidence="5" id="KW-1185">Reference proteome</keyword>
<reference evidence="4 5" key="1">
    <citation type="submission" date="2019-12" db="EMBL/GenBank/DDBJ databases">
        <authorList>
            <person name="Alioto T."/>
            <person name="Alioto T."/>
            <person name="Gomez Garrido J."/>
        </authorList>
    </citation>
    <scope>NUCLEOTIDE SEQUENCE [LARGE SCALE GENOMIC DNA]</scope>
</reference>
<feature type="compositionally biased region" description="Basic residues" evidence="3">
    <location>
        <begin position="121"/>
        <end position="139"/>
    </location>
</feature>
<dbReference type="GO" id="GO:0005634">
    <property type="term" value="C:nucleus"/>
    <property type="evidence" value="ECO:0007669"/>
    <property type="project" value="TreeGrafter"/>
</dbReference>
<keyword evidence="1" id="KW-0649">Protein kinase inhibitor</keyword>
<accession>A0A8S0RL72</accession>
<gene>
    <name evidence="4" type="ORF">OLEA9_A058463</name>
</gene>
<sequence>MCSDVEQFSYVRMSSAEFSLVKEEPKEIKFDILSESKVENSDSSQDIVSDVGQVNVTKQDDHDTHHKEEDEEEVKAIFSSRESKKPCLAQSEVEEYDEGFKTPTSSDHKIPVVKQCPAAPRKTRSSTKRKSSPSRIRRRLQLDVSAEIESRFPPRPRDDNEHKIKKARSNDEE</sequence>
<feature type="region of interest" description="Disordered" evidence="3">
    <location>
        <begin position="36"/>
        <end position="173"/>
    </location>
</feature>
<organism evidence="4 5">
    <name type="scientific">Olea europaea subsp. europaea</name>
    <dbReference type="NCBI Taxonomy" id="158383"/>
    <lineage>
        <taxon>Eukaryota</taxon>
        <taxon>Viridiplantae</taxon>
        <taxon>Streptophyta</taxon>
        <taxon>Embryophyta</taxon>
        <taxon>Tracheophyta</taxon>
        <taxon>Spermatophyta</taxon>
        <taxon>Magnoliopsida</taxon>
        <taxon>eudicotyledons</taxon>
        <taxon>Gunneridae</taxon>
        <taxon>Pentapetalae</taxon>
        <taxon>asterids</taxon>
        <taxon>lamiids</taxon>
        <taxon>Lamiales</taxon>
        <taxon>Oleaceae</taxon>
        <taxon>Oleeae</taxon>
        <taxon>Olea</taxon>
    </lineage>
</organism>
<name>A0A8S0RL72_OLEEU</name>
<keyword evidence="2" id="KW-0131">Cell cycle</keyword>
<dbReference type="GO" id="GO:0004860">
    <property type="term" value="F:protein kinase inhibitor activity"/>
    <property type="evidence" value="ECO:0007669"/>
    <property type="project" value="UniProtKB-KW"/>
</dbReference>